<organism evidence="1 2">
    <name type="scientific">Araneus ventricosus</name>
    <name type="common">Orbweaver spider</name>
    <name type="synonym">Epeira ventricosa</name>
    <dbReference type="NCBI Taxonomy" id="182803"/>
    <lineage>
        <taxon>Eukaryota</taxon>
        <taxon>Metazoa</taxon>
        <taxon>Ecdysozoa</taxon>
        <taxon>Arthropoda</taxon>
        <taxon>Chelicerata</taxon>
        <taxon>Arachnida</taxon>
        <taxon>Araneae</taxon>
        <taxon>Araneomorphae</taxon>
        <taxon>Entelegynae</taxon>
        <taxon>Araneoidea</taxon>
        <taxon>Araneidae</taxon>
        <taxon>Araneus</taxon>
    </lineage>
</organism>
<dbReference type="EMBL" id="BGPR01013604">
    <property type="protein sequence ID" value="GBN61379.1"/>
    <property type="molecule type" value="Genomic_DNA"/>
</dbReference>
<gene>
    <name evidence="1" type="ORF">AVEN_103384_1</name>
</gene>
<reference evidence="1 2" key="1">
    <citation type="journal article" date="2019" name="Sci. Rep.">
        <title>Orb-weaving spider Araneus ventricosus genome elucidates the spidroin gene catalogue.</title>
        <authorList>
            <person name="Kono N."/>
            <person name="Nakamura H."/>
            <person name="Ohtoshi R."/>
            <person name="Moran D.A.P."/>
            <person name="Shinohara A."/>
            <person name="Yoshida Y."/>
            <person name="Fujiwara M."/>
            <person name="Mori M."/>
            <person name="Tomita M."/>
            <person name="Arakawa K."/>
        </authorList>
    </citation>
    <scope>NUCLEOTIDE SEQUENCE [LARGE SCALE GENOMIC DNA]</scope>
</reference>
<comment type="caution">
    <text evidence="1">The sequence shown here is derived from an EMBL/GenBank/DDBJ whole genome shotgun (WGS) entry which is preliminary data.</text>
</comment>
<sequence length="98" mass="11483">MTTEKVCQRSHSGVWLTLAAPPTLDNPCERTSNPIYTEHPIQSIYIKEESMCVCLFVFWFFYARPHRWTYDDQIWHSDGLAQEAANAVKIVLKFKLDF</sequence>
<protein>
    <submittedName>
        <fullName evidence="1">Uncharacterized protein</fullName>
    </submittedName>
</protein>
<accession>A0A4Y2QCT4</accession>
<dbReference type="AlphaFoldDB" id="A0A4Y2QCT4"/>
<name>A0A4Y2QCT4_ARAVE</name>
<keyword evidence="2" id="KW-1185">Reference proteome</keyword>
<dbReference type="Proteomes" id="UP000499080">
    <property type="component" value="Unassembled WGS sequence"/>
</dbReference>
<proteinExistence type="predicted"/>
<evidence type="ECO:0000313" key="1">
    <source>
        <dbReference type="EMBL" id="GBN61379.1"/>
    </source>
</evidence>
<evidence type="ECO:0000313" key="2">
    <source>
        <dbReference type="Proteomes" id="UP000499080"/>
    </source>
</evidence>